<evidence type="ECO:0000256" key="1">
    <source>
        <dbReference type="ARBA" id="ARBA00022729"/>
    </source>
</evidence>
<gene>
    <name evidence="3" type="ORF">EX30DRAFT_299676</name>
</gene>
<dbReference type="CDD" id="cd22191">
    <property type="entry name" value="DPBB_RlpA_EXP_N-like"/>
    <property type="match status" value="1"/>
</dbReference>
<evidence type="ECO:0000313" key="4">
    <source>
        <dbReference type="Proteomes" id="UP000298138"/>
    </source>
</evidence>
<dbReference type="InterPro" id="IPR036908">
    <property type="entry name" value="RlpA-like_sf"/>
</dbReference>
<keyword evidence="1" id="KW-0732">Signal</keyword>
<dbReference type="Gene3D" id="2.40.40.10">
    <property type="entry name" value="RlpA-like domain"/>
    <property type="match status" value="1"/>
</dbReference>
<feature type="compositionally biased region" description="Polar residues" evidence="2">
    <location>
        <begin position="52"/>
        <end position="63"/>
    </location>
</feature>
<accession>A0A4S2MUZ0</accession>
<feature type="compositionally biased region" description="Basic and acidic residues" evidence="2">
    <location>
        <begin position="22"/>
        <end position="32"/>
    </location>
</feature>
<dbReference type="STRING" id="341454.A0A4S2MUZ0"/>
<evidence type="ECO:0000313" key="3">
    <source>
        <dbReference type="EMBL" id="TGZ80408.1"/>
    </source>
</evidence>
<dbReference type="EMBL" id="ML220125">
    <property type="protein sequence ID" value="TGZ80408.1"/>
    <property type="molecule type" value="Genomic_DNA"/>
</dbReference>
<evidence type="ECO:0008006" key="5">
    <source>
        <dbReference type="Google" id="ProtNLM"/>
    </source>
</evidence>
<sequence length="170" mass="18185">RVAQKPTTTPAKEPVPSPEPSKTVEKPVEKPVETYTPPPQPSTPVEKPVEQNPPTSGNPTGENRSGWATYYHPSEGLGACGKQHSDDELVVAVSAQVYAEFALTSPGDPNSSAACNTYLKCNWEGKSVRVKIVDKCFACNNGLNIDLSPAAFKLFGPLTTGKLEGMTWSI</sequence>
<feature type="compositionally biased region" description="Polar residues" evidence="2">
    <location>
        <begin position="1"/>
        <end position="10"/>
    </location>
</feature>
<dbReference type="AlphaFoldDB" id="A0A4S2MUZ0"/>
<dbReference type="PANTHER" id="PTHR31836:SF27">
    <property type="entry name" value="RLPA-LIKE PROTEIN DOUBLE-PSI BETA-BARREL DOMAIN-CONTAINING PROTEIN"/>
    <property type="match status" value="1"/>
</dbReference>
<feature type="region of interest" description="Disordered" evidence="2">
    <location>
        <begin position="1"/>
        <end position="69"/>
    </location>
</feature>
<dbReference type="InParanoid" id="A0A4S2MUZ0"/>
<dbReference type="Proteomes" id="UP000298138">
    <property type="component" value="Unassembled WGS sequence"/>
</dbReference>
<reference evidence="3 4" key="1">
    <citation type="submission" date="2019-04" db="EMBL/GenBank/DDBJ databases">
        <title>Comparative genomics and transcriptomics to analyze fruiting body development in filamentous ascomycetes.</title>
        <authorList>
            <consortium name="DOE Joint Genome Institute"/>
            <person name="Lutkenhaus R."/>
            <person name="Traeger S."/>
            <person name="Breuer J."/>
            <person name="Kuo A."/>
            <person name="Lipzen A."/>
            <person name="Pangilinan J."/>
            <person name="Dilworth D."/>
            <person name="Sandor L."/>
            <person name="Poggeler S."/>
            <person name="Barry K."/>
            <person name="Grigoriev I.V."/>
            <person name="Nowrousian M."/>
        </authorList>
    </citation>
    <scope>NUCLEOTIDE SEQUENCE [LARGE SCALE GENOMIC DNA]</scope>
    <source>
        <strain evidence="3 4">CBS 389.68</strain>
    </source>
</reference>
<evidence type="ECO:0000256" key="2">
    <source>
        <dbReference type="SAM" id="MobiDB-lite"/>
    </source>
</evidence>
<name>A0A4S2MUZ0_9PEZI</name>
<keyword evidence="4" id="KW-1185">Reference proteome</keyword>
<feature type="non-terminal residue" evidence="3">
    <location>
        <position position="1"/>
    </location>
</feature>
<feature type="non-terminal residue" evidence="3">
    <location>
        <position position="170"/>
    </location>
</feature>
<dbReference type="InterPro" id="IPR051477">
    <property type="entry name" value="Expansin_CellWall"/>
</dbReference>
<dbReference type="SUPFAM" id="SSF50685">
    <property type="entry name" value="Barwin-like endoglucanases"/>
    <property type="match status" value="1"/>
</dbReference>
<protein>
    <recommendedName>
        <fullName evidence="5">RlpA-like protein double-psi beta-barrel domain-containing protein</fullName>
    </recommendedName>
</protein>
<dbReference type="PANTHER" id="PTHR31836">
    <property type="match status" value="1"/>
</dbReference>
<proteinExistence type="predicted"/>
<organism evidence="3 4">
    <name type="scientific">Ascodesmis nigricans</name>
    <dbReference type="NCBI Taxonomy" id="341454"/>
    <lineage>
        <taxon>Eukaryota</taxon>
        <taxon>Fungi</taxon>
        <taxon>Dikarya</taxon>
        <taxon>Ascomycota</taxon>
        <taxon>Pezizomycotina</taxon>
        <taxon>Pezizomycetes</taxon>
        <taxon>Pezizales</taxon>
        <taxon>Ascodesmidaceae</taxon>
        <taxon>Ascodesmis</taxon>
    </lineage>
</organism>
<dbReference type="OrthoDB" id="623670at2759"/>